<dbReference type="Pfam" id="PF16197">
    <property type="entry name" value="KAsynt_C_assoc"/>
    <property type="match status" value="1"/>
</dbReference>
<dbReference type="PROSITE" id="PS52004">
    <property type="entry name" value="KS3_2"/>
    <property type="match status" value="1"/>
</dbReference>
<name>A0AAN7PB18_9COLE</name>
<dbReference type="Pfam" id="PF00109">
    <property type="entry name" value="ketoacyl-synt"/>
    <property type="match status" value="1"/>
</dbReference>
<accession>A0AAN7PB18</accession>
<feature type="domain" description="Ketosynthase family 3 (KS3)" evidence="5">
    <location>
        <begin position="21"/>
        <end position="427"/>
    </location>
</feature>
<evidence type="ECO:0008006" key="9">
    <source>
        <dbReference type="Google" id="ProtNLM"/>
    </source>
</evidence>
<keyword evidence="2" id="KW-0597">Phosphoprotein</keyword>
<dbReference type="Pfam" id="PF08659">
    <property type="entry name" value="KR"/>
    <property type="match status" value="1"/>
</dbReference>
<dbReference type="Pfam" id="PF21149">
    <property type="entry name" value="FAS_pseudo-KR"/>
    <property type="match status" value="1"/>
</dbReference>
<dbReference type="InterPro" id="IPR014031">
    <property type="entry name" value="Ketoacyl_synth_C"/>
</dbReference>
<evidence type="ECO:0000256" key="2">
    <source>
        <dbReference type="ARBA" id="ARBA00022553"/>
    </source>
</evidence>
<dbReference type="Pfam" id="PF02801">
    <property type="entry name" value="Ketoacyl-synt_C"/>
    <property type="match status" value="1"/>
</dbReference>
<proteinExistence type="predicted"/>
<evidence type="ECO:0000256" key="3">
    <source>
        <dbReference type="ARBA" id="ARBA00022679"/>
    </source>
</evidence>
<dbReference type="EMBL" id="JARPUR010000004">
    <property type="protein sequence ID" value="KAK4878861.1"/>
    <property type="molecule type" value="Genomic_DNA"/>
</dbReference>
<dbReference type="InterPro" id="IPR014030">
    <property type="entry name" value="Ketoacyl_synth_N"/>
</dbReference>
<dbReference type="InterPro" id="IPR020841">
    <property type="entry name" value="PKS_Beta-ketoAc_synthase_dom"/>
</dbReference>
<dbReference type="InterPro" id="IPR016039">
    <property type="entry name" value="Thiolase-like"/>
</dbReference>
<evidence type="ECO:0000259" key="6">
    <source>
        <dbReference type="PROSITE" id="PS52019"/>
    </source>
</evidence>
<dbReference type="SMART" id="SM00829">
    <property type="entry name" value="PKS_ER"/>
    <property type="match status" value="1"/>
</dbReference>
<dbReference type="SUPFAM" id="SSF51735">
    <property type="entry name" value="NAD(P)-binding Rossmann-fold domains"/>
    <property type="match status" value="2"/>
</dbReference>
<evidence type="ECO:0000256" key="1">
    <source>
        <dbReference type="ARBA" id="ARBA00022450"/>
    </source>
</evidence>
<feature type="region of interest" description="C-terminal hotdog fold" evidence="4">
    <location>
        <begin position="892"/>
        <end position="1029"/>
    </location>
</feature>
<evidence type="ECO:0000313" key="7">
    <source>
        <dbReference type="EMBL" id="KAK4878861.1"/>
    </source>
</evidence>
<keyword evidence="1" id="KW-0596">Phosphopantetheine</keyword>
<organism evidence="7 8">
    <name type="scientific">Aquatica leii</name>
    <dbReference type="NCBI Taxonomy" id="1421715"/>
    <lineage>
        <taxon>Eukaryota</taxon>
        <taxon>Metazoa</taxon>
        <taxon>Ecdysozoa</taxon>
        <taxon>Arthropoda</taxon>
        <taxon>Hexapoda</taxon>
        <taxon>Insecta</taxon>
        <taxon>Pterygota</taxon>
        <taxon>Neoptera</taxon>
        <taxon>Endopterygota</taxon>
        <taxon>Coleoptera</taxon>
        <taxon>Polyphaga</taxon>
        <taxon>Elateriformia</taxon>
        <taxon>Elateroidea</taxon>
        <taxon>Lampyridae</taxon>
        <taxon>Luciolinae</taxon>
        <taxon>Aquatica</taxon>
    </lineage>
</organism>
<dbReference type="GO" id="GO:0006633">
    <property type="term" value="P:fatty acid biosynthetic process"/>
    <property type="evidence" value="ECO:0007669"/>
    <property type="project" value="TreeGrafter"/>
</dbReference>
<dbReference type="InterPro" id="IPR020843">
    <property type="entry name" value="ER"/>
</dbReference>
<dbReference type="SMART" id="SM00825">
    <property type="entry name" value="PKS_KS"/>
    <property type="match status" value="1"/>
</dbReference>
<dbReference type="CDD" id="cd00833">
    <property type="entry name" value="PKS"/>
    <property type="match status" value="1"/>
</dbReference>
<feature type="active site" description="Proton donor; for dehydratase activity" evidence="4">
    <location>
        <position position="941"/>
    </location>
</feature>
<evidence type="ECO:0000313" key="8">
    <source>
        <dbReference type="Proteomes" id="UP001353858"/>
    </source>
</evidence>
<dbReference type="GO" id="GO:0016491">
    <property type="term" value="F:oxidoreductase activity"/>
    <property type="evidence" value="ECO:0007669"/>
    <property type="project" value="InterPro"/>
</dbReference>
<dbReference type="InterPro" id="IPR050091">
    <property type="entry name" value="PKS_NRPS_Biosynth_Enz"/>
</dbReference>
<dbReference type="PANTHER" id="PTHR43775:SF23">
    <property type="entry name" value="FATTY ACID SYNTHASE 3"/>
    <property type="match status" value="1"/>
</dbReference>
<gene>
    <name evidence="7" type="ORF">RN001_011367</name>
</gene>
<dbReference type="InterPro" id="IPR036736">
    <property type="entry name" value="ACP-like_sf"/>
</dbReference>
<keyword evidence="3" id="KW-0808">Transferase</keyword>
<reference evidence="8" key="1">
    <citation type="submission" date="2023-01" db="EMBL/GenBank/DDBJ databases">
        <title>Key to firefly adult light organ development and bioluminescence: homeobox transcription factors regulate luciferase expression and transportation to peroxisome.</title>
        <authorList>
            <person name="Fu X."/>
        </authorList>
    </citation>
    <scope>NUCLEOTIDE SEQUENCE [LARGE SCALE GENOMIC DNA]</scope>
</reference>
<dbReference type="InterPro" id="IPR036291">
    <property type="entry name" value="NAD(P)-bd_dom_sf"/>
</dbReference>
<feature type="domain" description="PKS/mFAS DH" evidence="6">
    <location>
        <begin position="759"/>
        <end position="1029"/>
    </location>
</feature>
<evidence type="ECO:0000256" key="4">
    <source>
        <dbReference type="PROSITE-ProRule" id="PRU01363"/>
    </source>
</evidence>
<dbReference type="InterPro" id="IPR032821">
    <property type="entry name" value="PKS_assoc"/>
</dbReference>
<comment type="caution">
    <text evidence="7">The sequence shown here is derived from an EMBL/GenBank/DDBJ whole genome shotgun (WGS) entry which is preliminary data.</text>
</comment>
<dbReference type="SMART" id="SM00822">
    <property type="entry name" value="PKS_KR"/>
    <property type="match status" value="1"/>
</dbReference>
<dbReference type="Gene3D" id="3.40.366.10">
    <property type="entry name" value="Malonyl-Coenzyme A Acyl Carrier Protein, domain 2"/>
    <property type="match status" value="1"/>
</dbReference>
<sequence>MDKSNDKSIEIRSLLTKNAFGEEVVITGIGARLPECDNIEQFAQNLNNNVYMVTNDDRRWKRCYEDTPYSMGKIKYNEKLDAGFFDISYHQANYMDPQCRQLLERSVEAILDSGYSLSELQKTRTGVYVGHTLSDSEKILLYDKLDSPHFGFDGCSHSMLAQQISYHLKLSGTSINVDSACSSCLHGFEQAYRSIIMGVHDNAIVAGSHIVLNPILNQFFYKLGIVSLEGDTLVFNGNGYIRSEAVAVVFLQRAKDARRVYAEIVHIKTNVDGFKEEGLTFPSEEMISRVMEETFIECNRDPESLVVIEAHATGTKAGDPQELNAICKTLCKSRKSPLLIGSVKSSIGHTEPVSSVCSVLRIILGMNEDVIYPNCQIHYQKDLERAMLKRNLKIVTKTTAWPKNSSDLAAVSAYGFGGANGFVILKRLLKTKSHLGIPEDDLPRLVCFSGRNKKCLEPIFRDLTRRTLDREYIRLWHAIYRHDIPNHKARGFIILSKTGEIRKSSLDFEKTRLCFVFDKLNKNWRSVLKQLSQISLFKSNAEKAHKILGVNDFFGDVVGNVIVHAAIIDTLNDIGVTYNYIVGRSLGALSAAYADGSLSFEQVLLSAECIDHYMNGFQIKELNNNTSRDMSKLVKGLQKIILKPKPLNTKWILKSSDGYMSAEYIVSLLCGRCTFNFQNILNSAAFVTFGETTLEHNAPACINMLPQVTESKIIDHFLTGLGRIYQTGCNLKLDLLYPEVSFPVSRNTPSISPLIEWIHDEDWFLYRHGVTPSNSVQTFDFSLKEQDQDWVFLNGHVLDGECITPISGFIYMVWDTFSRMTGIMKAKMQVVFENVHMHKIINILEKKDKFVVRILRHSQKFEVERLGEVILSGKVTLGTAEMIDDSWVAPGGNILLEEDVYKQLRLRGYHYKDLFRGIKNYDVDNQTALIAWNQNWMAFIDNLIQVSLFHQNDKHLNLPTGIEKLSIDAVTFLKSTSDLNKVFVHKDVIKTEGIEVAKITTKSLKPQKRSSTEVLETYKFVPYAGKLSLKNALQVNVQLILENTASKKLKIVEVIDELFCDRLQSLLPTVQEILHNSIEVQAEVSVLSKVLKEIDDIQIFQKPLPKDESYDLLVMTNLLNKKMLGDALKSIKKSGFILTREDSFFNLTETDHNLVTMVSNYYCEKEHLVLLKKYSDYSVPKVITISNSDFSWVPQIQNLLKSNQKVLVLAENDPINGVLGFVNCLIREHRRPDKIKCVFIPKNTNHLKLTDENVHNQVKKDLVMNVFKDEVWGSYRNLALETEEIITTKNIALRNDLQWIAAPDCVGRNDSKILVYYASVFVENLRFSPHKRLVPMVEFSGIDKNGKQVMGFANEKPLTSTAQADCLLLWNVPRTWSLEQAATVPEAYLTAIYMLNMAAELKQGDNILLNCLPNTTIEAIVNIAKYNKCQVFITDQNRDNLCTLGNLYKNTSNVHVGNFNNVSFKKEICNRRKVRIIINASTNKSFYSLRNCLAPNGTFLQVTYCETPLLLKAFRNCKYIAVDLVSALQQDKIKSKLHSLLQNGLNTNVVAPINTPSINQQNITTVPQQSVKKVVVKIRDNQEQQIFGVQKFYCDAKQTYVIIGGLGGVGFEFIDWLIERGGQNFIVVARRSSVNGYQKFKINLWKSKNVDVRICTSDVSTEEGCLELLKFANSFGSVVGIFNLAAVTNDQLFENYSESTFAAPFPAKAFATDHLDKLSRSLCPMLKYFVVFSSFGASKGNIGQSNYNMANSIMERICESRKEDGYPALAIQWGALADVGLVTKMKNYQTNTLIGGTSQQSLQSCFKMMDRFLTQNETVVLCMHLPSCLETATSDYYQGIKNIIGIINLNTISHHVTLPQLGMDSVMSVEVQAYLENTHGLSLSISEIRNLTLAKYFFLISCIFY</sequence>
<dbReference type="SUPFAM" id="SSF47336">
    <property type="entry name" value="ACP-like"/>
    <property type="match status" value="1"/>
</dbReference>
<dbReference type="InterPro" id="IPR049391">
    <property type="entry name" value="FAS_pseudo-KR"/>
</dbReference>
<dbReference type="InterPro" id="IPR042104">
    <property type="entry name" value="PKS_dehydratase_sf"/>
</dbReference>
<dbReference type="Gene3D" id="3.30.70.3290">
    <property type="match status" value="2"/>
</dbReference>
<dbReference type="InterPro" id="IPR001227">
    <property type="entry name" value="Ac_transferase_dom_sf"/>
</dbReference>
<keyword evidence="8" id="KW-1185">Reference proteome</keyword>
<dbReference type="InterPro" id="IPR013968">
    <property type="entry name" value="PKS_KR"/>
</dbReference>
<dbReference type="InterPro" id="IPR049900">
    <property type="entry name" value="PKS_mFAS_DH"/>
</dbReference>
<dbReference type="Proteomes" id="UP001353858">
    <property type="component" value="Unassembled WGS sequence"/>
</dbReference>
<dbReference type="SUPFAM" id="SSF52151">
    <property type="entry name" value="FabD/lysophospholipase-like"/>
    <property type="match status" value="1"/>
</dbReference>
<dbReference type="Gene3D" id="3.40.50.720">
    <property type="entry name" value="NAD(P)-binding Rossmann-like Domain"/>
    <property type="match status" value="1"/>
</dbReference>
<dbReference type="Gene3D" id="3.10.129.110">
    <property type="entry name" value="Polyketide synthase dehydratase"/>
    <property type="match status" value="1"/>
</dbReference>
<dbReference type="SUPFAM" id="SSF53901">
    <property type="entry name" value="Thiolase-like"/>
    <property type="match status" value="1"/>
</dbReference>
<feature type="active site" description="Proton acceptor; for dehydratase activity" evidence="4">
    <location>
        <position position="796"/>
    </location>
</feature>
<protein>
    <recommendedName>
        <fullName evidence="9">Fatty acid synthase</fullName>
    </recommendedName>
</protein>
<dbReference type="Gene3D" id="3.90.180.10">
    <property type="entry name" value="Medium-chain alcohol dehydrogenases, catalytic domain"/>
    <property type="match status" value="1"/>
</dbReference>
<dbReference type="PANTHER" id="PTHR43775">
    <property type="entry name" value="FATTY ACID SYNTHASE"/>
    <property type="match status" value="1"/>
</dbReference>
<dbReference type="InterPro" id="IPR016035">
    <property type="entry name" value="Acyl_Trfase/lysoPLipase"/>
</dbReference>
<dbReference type="InterPro" id="IPR057326">
    <property type="entry name" value="KR_dom"/>
</dbReference>
<dbReference type="Gene3D" id="1.10.1200.10">
    <property type="entry name" value="ACP-like"/>
    <property type="match status" value="1"/>
</dbReference>
<evidence type="ECO:0000259" key="5">
    <source>
        <dbReference type="PROSITE" id="PS52004"/>
    </source>
</evidence>
<dbReference type="Gene3D" id="3.40.47.10">
    <property type="match status" value="1"/>
</dbReference>
<dbReference type="GO" id="GO:0004312">
    <property type="term" value="F:fatty acid synthase activity"/>
    <property type="evidence" value="ECO:0007669"/>
    <property type="project" value="TreeGrafter"/>
</dbReference>
<dbReference type="PROSITE" id="PS52019">
    <property type="entry name" value="PKS_MFAS_DH"/>
    <property type="match status" value="1"/>
</dbReference>
<feature type="region of interest" description="N-terminal hotdog fold" evidence="4">
    <location>
        <begin position="759"/>
        <end position="876"/>
    </location>
</feature>